<accession>A0A5C7HPE0</accession>
<name>A0A5C7HPE0_9ROSI</name>
<keyword evidence="1" id="KW-0732">Signal</keyword>
<comment type="caution">
    <text evidence="2">The sequence shown here is derived from an EMBL/GenBank/DDBJ whole genome shotgun (WGS) entry which is preliminary data.</text>
</comment>
<evidence type="ECO:0000313" key="2">
    <source>
        <dbReference type="EMBL" id="TXG58694.1"/>
    </source>
</evidence>
<dbReference type="OrthoDB" id="10638945at2759"/>
<sequence>MFFFFFFFCQRSLRLWSLAVAHLRWVRKKIAPISYRRKRSAIDATAKRRERMCDKMARFSEEEGEDLVVSPPPVDFLVTARAAVVQGIRGNLNDGVGRRCGSLLDRLAYVGGLSLENFLAVEKASDFLALPNETFSSGFYKVGTNATVKQLKHEGLKKIIDPRLSDEFVKEKLDRIE</sequence>
<protein>
    <submittedName>
        <fullName evidence="2">Uncharacterized protein</fullName>
    </submittedName>
</protein>
<dbReference type="Proteomes" id="UP000323000">
    <property type="component" value="Chromosome 7"/>
</dbReference>
<proteinExistence type="predicted"/>
<dbReference type="EMBL" id="VAHF01000007">
    <property type="protein sequence ID" value="TXG58694.1"/>
    <property type="molecule type" value="Genomic_DNA"/>
</dbReference>
<gene>
    <name evidence="2" type="ORF">EZV62_016523</name>
</gene>
<keyword evidence="3" id="KW-1185">Reference proteome</keyword>
<reference evidence="3" key="1">
    <citation type="journal article" date="2019" name="Gigascience">
        <title>De novo genome assembly of the endangered Acer yangbiense, a plant species with extremely small populations endemic to Yunnan Province, China.</title>
        <authorList>
            <person name="Yang J."/>
            <person name="Wariss H.M."/>
            <person name="Tao L."/>
            <person name="Zhang R."/>
            <person name="Yun Q."/>
            <person name="Hollingsworth P."/>
            <person name="Dao Z."/>
            <person name="Luo G."/>
            <person name="Guo H."/>
            <person name="Ma Y."/>
            <person name="Sun W."/>
        </authorList>
    </citation>
    <scope>NUCLEOTIDE SEQUENCE [LARGE SCALE GENOMIC DNA]</scope>
    <source>
        <strain evidence="3">cv. Malutang</strain>
    </source>
</reference>
<feature type="signal peptide" evidence="1">
    <location>
        <begin position="1"/>
        <end position="21"/>
    </location>
</feature>
<evidence type="ECO:0000313" key="3">
    <source>
        <dbReference type="Proteomes" id="UP000323000"/>
    </source>
</evidence>
<organism evidence="2 3">
    <name type="scientific">Acer yangbiense</name>
    <dbReference type="NCBI Taxonomy" id="1000413"/>
    <lineage>
        <taxon>Eukaryota</taxon>
        <taxon>Viridiplantae</taxon>
        <taxon>Streptophyta</taxon>
        <taxon>Embryophyta</taxon>
        <taxon>Tracheophyta</taxon>
        <taxon>Spermatophyta</taxon>
        <taxon>Magnoliopsida</taxon>
        <taxon>eudicotyledons</taxon>
        <taxon>Gunneridae</taxon>
        <taxon>Pentapetalae</taxon>
        <taxon>rosids</taxon>
        <taxon>malvids</taxon>
        <taxon>Sapindales</taxon>
        <taxon>Sapindaceae</taxon>
        <taxon>Hippocastanoideae</taxon>
        <taxon>Acereae</taxon>
        <taxon>Acer</taxon>
    </lineage>
</organism>
<feature type="chain" id="PRO_5022801256" evidence="1">
    <location>
        <begin position="22"/>
        <end position="177"/>
    </location>
</feature>
<dbReference type="AlphaFoldDB" id="A0A5C7HPE0"/>
<evidence type="ECO:0000256" key="1">
    <source>
        <dbReference type="SAM" id="SignalP"/>
    </source>
</evidence>